<dbReference type="Gene3D" id="3.90.600.10">
    <property type="entry name" value="Phosphoribosylglycinamide synthetase, C-terminal domain"/>
    <property type="match status" value="1"/>
</dbReference>
<dbReference type="NCBIfam" id="TIGR00877">
    <property type="entry name" value="purD"/>
    <property type="match status" value="1"/>
</dbReference>
<dbReference type="InterPro" id="IPR011054">
    <property type="entry name" value="Rudment_hybrid_motif"/>
</dbReference>
<dbReference type="PANTHER" id="PTHR43472">
    <property type="entry name" value="PHOSPHORIBOSYLAMINE--GLYCINE LIGASE"/>
    <property type="match status" value="1"/>
</dbReference>
<dbReference type="InterPro" id="IPR000115">
    <property type="entry name" value="PRibGlycinamide_synth"/>
</dbReference>
<keyword evidence="6" id="KW-0479">Metal-binding</keyword>
<dbReference type="SMART" id="SM01210">
    <property type="entry name" value="GARS_C"/>
    <property type="match status" value="1"/>
</dbReference>
<dbReference type="EC" id="6.3.4.13" evidence="4 14"/>
<evidence type="ECO:0000256" key="2">
    <source>
        <dbReference type="ARBA" id="ARBA00001946"/>
    </source>
</evidence>
<sequence length="428" mass="45785">MWSQQRPPRIAVVGQGAREHAIVWKLAQSPRRPELFALPGNPGMEGLATCVATALRDLDAIVQFARDEQIDLVVVGPEQPLADGLVDRLDAAGIPAFGPLKAAAQLEASKAFSKRLMQEAGVPTARFATFTDVEQALSYLRTQPIPVVVKADGLAAGKGVVVAQTLADAEAAVRDMLEGNRFGTSGHRVVIEEYMQGEEVSCMYFVDAHTVVPMIPARDFKRLRDGDEGPNTGGMGAFAPVPAVTSDVIERVTKSIVAPAVRQLAAQGITYRGVLYAGLMLTDEGPKVVEFNARFGDPETEVVLPLLASDLFDIMWAVAHDELRPELVAWRDAASVCVVLAGAEYPAKSDVGTPISLPGELPKEVTVFHAGTQRGRSGAVETAGGRVLTVSAVDRDVPAAIDRVYSAIAGIHFAGAQYRRDIAHNWQH</sequence>
<evidence type="ECO:0000256" key="10">
    <source>
        <dbReference type="ARBA" id="ARBA00023211"/>
    </source>
</evidence>
<dbReference type="RefSeq" id="WP_074693031.1">
    <property type="nucleotide sequence ID" value="NZ_FNOJ01000008.1"/>
</dbReference>
<evidence type="ECO:0000256" key="11">
    <source>
        <dbReference type="ARBA" id="ARBA00038345"/>
    </source>
</evidence>
<dbReference type="Pfam" id="PF02844">
    <property type="entry name" value="GARS_N"/>
    <property type="match status" value="1"/>
</dbReference>
<dbReference type="SUPFAM" id="SSF51246">
    <property type="entry name" value="Rudiment single hybrid motif"/>
    <property type="match status" value="1"/>
</dbReference>
<keyword evidence="18" id="KW-1185">Reference proteome</keyword>
<dbReference type="GO" id="GO:0046872">
    <property type="term" value="F:metal ion binding"/>
    <property type="evidence" value="ECO:0007669"/>
    <property type="project" value="UniProtKB-KW"/>
</dbReference>
<dbReference type="Gene3D" id="3.30.1490.20">
    <property type="entry name" value="ATP-grasp fold, A domain"/>
    <property type="match status" value="1"/>
</dbReference>
<evidence type="ECO:0000256" key="9">
    <source>
        <dbReference type="ARBA" id="ARBA00022840"/>
    </source>
</evidence>
<dbReference type="PROSITE" id="PS50975">
    <property type="entry name" value="ATP_GRASP"/>
    <property type="match status" value="1"/>
</dbReference>
<dbReference type="SUPFAM" id="SSF52440">
    <property type="entry name" value="PreATP-grasp domain"/>
    <property type="match status" value="1"/>
</dbReference>
<name>A0A1H2UI27_9BACL</name>
<evidence type="ECO:0000256" key="7">
    <source>
        <dbReference type="ARBA" id="ARBA00022741"/>
    </source>
</evidence>
<dbReference type="STRING" id="89784.SAMN04489725_1083"/>
<dbReference type="InterPro" id="IPR011761">
    <property type="entry name" value="ATP-grasp"/>
</dbReference>
<evidence type="ECO:0000256" key="1">
    <source>
        <dbReference type="ARBA" id="ARBA00001936"/>
    </source>
</evidence>
<organism evidence="17 18">
    <name type="scientific">Alicyclobacillus hesperidum</name>
    <dbReference type="NCBI Taxonomy" id="89784"/>
    <lineage>
        <taxon>Bacteria</taxon>
        <taxon>Bacillati</taxon>
        <taxon>Bacillota</taxon>
        <taxon>Bacilli</taxon>
        <taxon>Bacillales</taxon>
        <taxon>Alicyclobacillaceae</taxon>
        <taxon>Alicyclobacillus</taxon>
    </lineage>
</organism>
<comment type="cofactor">
    <cofactor evidence="1">
        <name>Mn(2+)</name>
        <dbReference type="ChEBI" id="CHEBI:29035"/>
    </cofactor>
</comment>
<protein>
    <recommendedName>
        <fullName evidence="4 14">Phosphoribosylamine--glycine ligase</fullName>
        <ecNumber evidence="4 14">6.3.4.13</ecNumber>
    </recommendedName>
    <alternativeName>
        <fullName evidence="14">GARS</fullName>
    </alternativeName>
    <alternativeName>
        <fullName evidence="12 14">Glycinamide ribonucleotide synthetase</fullName>
    </alternativeName>
    <alternativeName>
        <fullName evidence="13 14">Phosphoribosylglycinamide synthetase</fullName>
    </alternativeName>
</protein>
<evidence type="ECO:0000256" key="14">
    <source>
        <dbReference type="HAMAP-Rule" id="MF_00138"/>
    </source>
</evidence>
<dbReference type="GO" id="GO:0009113">
    <property type="term" value="P:purine nucleobase biosynthetic process"/>
    <property type="evidence" value="ECO:0007669"/>
    <property type="project" value="InterPro"/>
</dbReference>
<dbReference type="PANTHER" id="PTHR43472:SF1">
    <property type="entry name" value="PHOSPHORIBOSYLAMINE--GLYCINE LIGASE, CHLOROPLASTIC"/>
    <property type="match status" value="1"/>
</dbReference>
<evidence type="ECO:0000256" key="4">
    <source>
        <dbReference type="ARBA" id="ARBA00013255"/>
    </source>
</evidence>
<dbReference type="Pfam" id="PF01071">
    <property type="entry name" value="GARS_A"/>
    <property type="match status" value="1"/>
</dbReference>
<proteinExistence type="inferred from homology"/>
<feature type="domain" description="ATP-grasp" evidence="16">
    <location>
        <begin position="114"/>
        <end position="320"/>
    </location>
</feature>
<comment type="cofactor">
    <cofactor evidence="2">
        <name>Mg(2+)</name>
        <dbReference type="ChEBI" id="CHEBI:18420"/>
    </cofactor>
</comment>
<dbReference type="PROSITE" id="PS00184">
    <property type="entry name" value="GARS"/>
    <property type="match status" value="1"/>
</dbReference>
<accession>A0A1H2UI27</accession>
<dbReference type="InterPro" id="IPR020559">
    <property type="entry name" value="PRibGlycinamide_synth_CS"/>
</dbReference>
<keyword evidence="10" id="KW-0464">Manganese</keyword>
<gene>
    <name evidence="14" type="primary">purD</name>
    <name evidence="17" type="ORF">SAMN04489725_1083</name>
</gene>
<dbReference type="AlphaFoldDB" id="A0A1H2UI27"/>
<keyword evidence="5 14" id="KW-0436">Ligase</keyword>
<comment type="similarity">
    <text evidence="11 14">Belongs to the GARS family.</text>
</comment>
<evidence type="ECO:0000256" key="12">
    <source>
        <dbReference type="ARBA" id="ARBA00042242"/>
    </source>
</evidence>
<dbReference type="SUPFAM" id="SSF56059">
    <property type="entry name" value="Glutathione synthetase ATP-binding domain-like"/>
    <property type="match status" value="1"/>
</dbReference>
<dbReference type="InterPro" id="IPR020562">
    <property type="entry name" value="PRibGlycinamide_synth_N"/>
</dbReference>
<keyword evidence="9 15" id="KW-0067">ATP-binding</keyword>
<dbReference type="InterPro" id="IPR037123">
    <property type="entry name" value="PRibGlycinamide_synth_C_sf"/>
</dbReference>
<evidence type="ECO:0000256" key="5">
    <source>
        <dbReference type="ARBA" id="ARBA00022598"/>
    </source>
</evidence>
<dbReference type="InterPro" id="IPR013815">
    <property type="entry name" value="ATP_grasp_subdomain_1"/>
</dbReference>
<dbReference type="InterPro" id="IPR016185">
    <property type="entry name" value="PreATP-grasp_dom_sf"/>
</dbReference>
<dbReference type="FunFam" id="3.30.470.20:FF:000018">
    <property type="entry name" value="Trifunctional purine biosynthetic protein adenosine-3"/>
    <property type="match status" value="1"/>
</dbReference>
<evidence type="ECO:0000313" key="17">
    <source>
        <dbReference type="EMBL" id="SDW55836.1"/>
    </source>
</evidence>
<dbReference type="GO" id="GO:0004637">
    <property type="term" value="F:phosphoribosylamine-glycine ligase activity"/>
    <property type="evidence" value="ECO:0007669"/>
    <property type="project" value="UniProtKB-UniRule"/>
</dbReference>
<evidence type="ECO:0000256" key="13">
    <source>
        <dbReference type="ARBA" id="ARBA00042864"/>
    </source>
</evidence>
<evidence type="ECO:0000256" key="8">
    <source>
        <dbReference type="ARBA" id="ARBA00022755"/>
    </source>
</evidence>
<evidence type="ECO:0000256" key="15">
    <source>
        <dbReference type="PROSITE-ProRule" id="PRU00409"/>
    </source>
</evidence>
<evidence type="ECO:0000256" key="3">
    <source>
        <dbReference type="ARBA" id="ARBA00005174"/>
    </source>
</evidence>
<dbReference type="GO" id="GO:0005524">
    <property type="term" value="F:ATP binding"/>
    <property type="evidence" value="ECO:0007669"/>
    <property type="project" value="UniProtKB-UniRule"/>
</dbReference>
<dbReference type="Gene3D" id="3.40.50.20">
    <property type="match status" value="1"/>
</dbReference>
<dbReference type="SMART" id="SM01209">
    <property type="entry name" value="GARS_A"/>
    <property type="match status" value="1"/>
</dbReference>
<evidence type="ECO:0000313" key="18">
    <source>
        <dbReference type="Proteomes" id="UP000182589"/>
    </source>
</evidence>
<dbReference type="EMBL" id="FNOJ01000008">
    <property type="protein sequence ID" value="SDW55836.1"/>
    <property type="molecule type" value="Genomic_DNA"/>
</dbReference>
<reference evidence="18" key="1">
    <citation type="submission" date="2016-10" db="EMBL/GenBank/DDBJ databases">
        <authorList>
            <person name="Varghese N."/>
        </authorList>
    </citation>
    <scope>NUCLEOTIDE SEQUENCE [LARGE SCALE GENOMIC DNA]</scope>
    <source>
        <strain evidence="18">DSM 12489</strain>
    </source>
</reference>
<dbReference type="InterPro" id="IPR020560">
    <property type="entry name" value="PRibGlycinamide_synth_C-dom"/>
</dbReference>
<evidence type="ECO:0000256" key="6">
    <source>
        <dbReference type="ARBA" id="ARBA00022723"/>
    </source>
</evidence>
<dbReference type="GO" id="GO:0006189">
    <property type="term" value="P:'de novo' IMP biosynthetic process"/>
    <property type="evidence" value="ECO:0007669"/>
    <property type="project" value="UniProtKB-UniRule"/>
</dbReference>
<dbReference type="InterPro" id="IPR020561">
    <property type="entry name" value="PRibGlycinamid_synth_ATP-grasp"/>
</dbReference>
<comment type="catalytic activity">
    <reaction evidence="14">
        <text>5-phospho-beta-D-ribosylamine + glycine + ATP = N(1)-(5-phospho-beta-D-ribosyl)glycinamide + ADP + phosphate + H(+)</text>
        <dbReference type="Rhea" id="RHEA:17453"/>
        <dbReference type="ChEBI" id="CHEBI:15378"/>
        <dbReference type="ChEBI" id="CHEBI:30616"/>
        <dbReference type="ChEBI" id="CHEBI:43474"/>
        <dbReference type="ChEBI" id="CHEBI:57305"/>
        <dbReference type="ChEBI" id="CHEBI:58681"/>
        <dbReference type="ChEBI" id="CHEBI:143788"/>
        <dbReference type="ChEBI" id="CHEBI:456216"/>
        <dbReference type="EC" id="6.3.4.13"/>
    </reaction>
</comment>
<dbReference type="Proteomes" id="UP000182589">
    <property type="component" value="Unassembled WGS sequence"/>
</dbReference>
<dbReference type="UniPathway" id="UPA00074">
    <property type="reaction ID" value="UER00125"/>
</dbReference>
<comment type="pathway">
    <text evidence="3 14">Purine metabolism; IMP biosynthesis via de novo pathway; N(1)-(5-phospho-D-ribosyl)glycinamide from 5-phospho-alpha-D-ribose 1-diphosphate: step 2/2.</text>
</comment>
<keyword evidence="8 14" id="KW-0658">Purine biosynthesis</keyword>
<keyword evidence="7 15" id="KW-0547">Nucleotide-binding</keyword>
<dbReference type="Gene3D" id="3.30.470.20">
    <property type="entry name" value="ATP-grasp fold, B domain"/>
    <property type="match status" value="1"/>
</dbReference>
<dbReference type="Pfam" id="PF02843">
    <property type="entry name" value="GARS_C"/>
    <property type="match status" value="1"/>
</dbReference>
<evidence type="ECO:0000259" key="16">
    <source>
        <dbReference type="PROSITE" id="PS50975"/>
    </source>
</evidence>
<dbReference type="HAMAP" id="MF_00138">
    <property type="entry name" value="GARS"/>
    <property type="match status" value="1"/>
</dbReference>
<dbReference type="FunFam" id="3.30.1490.20:FF:000006">
    <property type="entry name" value="phosphoribosylamine--glycine ligase, chloroplastic-like"/>
    <property type="match status" value="1"/>
</dbReference>